<dbReference type="InterPro" id="IPR016181">
    <property type="entry name" value="Acyl_CoA_acyltransferase"/>
</dbReference>
<dbReference type="EMBL" id="WTFF01000032">
    <property type="protein sequence ID" value="MBW5481744.1"/>
    <property type="molecule type" value="Genomic_DNA"/>
</dbReference>
<dbReference type="Gene3D" id="3.40.630.30">
    <property type="match status" value="1"/>
</dbReference>
<reference evidence="2 3" key="1">
    <citation type="submission" date="2019-12" db="EMBL/GenBank/DDBJ databases">
        <title>Genome sequence of Streptomyces bambusae.</title>
        <authorList>
            <person name="Bansal K."/>
            <person name="Choksket S."/>
            <person name="Korpole S."/>
            <person name="Patil P.B."/>
        </authorList>
    </citation>
    <scope>NUCLEOTIDE SEQUENCE [LARGE SCALE GENOMIC DNA]</scope>
    <source>
        <strain evidence="2 3">SK60</strain>
    </source>
</reference>
<organism evidence="2 3">
    <name type="scientific">Streptomyces bambusae</name>
    <dbReference type="NCBI Taxonomy" id="1550616"/>
    <lineage>
        <taxon>Bacteria</taxon>
        <taxon>Bacillati</taxon>
        <taxon>Actinomycetota</taxon>
        <taxon>Actinomycetes</taxon>
        <taxon>Kitasatosporales</taxon>
        <taxon>Streptomycetaceae</taxon>
        <taxon>Streptomyces</taxon>
    </lineage>
</organism>
<dbReference type="PROSITE" id="PS51186">
    <property type="entry name" value="GNAT"/>
    <property type="match status" value="1"/>
</dbReference>
<gene>
    <name evidence="2" type="ORF">GPJ59_07565</name>
</gene>
<evidence type="ECO:0000313" key="3">
    <source>
        <dbReference type="Proteomes" id="UP000812013"/>
    </source>
</evidence>
<dbReference type="SUPFAM" id="SSF55729">
    <property type="entry name" value="Acyl-CoA N-acyltransferases (Nat)"/>
    <property type="match status" value="1"/>
</dbReference>
<name>A0ABS6Z1X9_9ACTN</name>
<dbReference type="CDD" id="cd04301">
    <property type="entry name" value="NAT_SF"/>
    <property type="match status" value="1"/>
</dbReference>
<dbReference type="RefSeq" id="WP_219665684.1">
    <property type="nucleotide sequence ID" value="NZ_WTFF01000032.1"/>
</dbReference>
<evidence type="ECO:0000259" key="1">
    <source>
        <dbReference type="PROSITE" id="PS51186"/>
    </source>
</evidence>
<proteinExistence type="predicted"/>
<dbReference type="InterPro" id="IPR000182">
    <property type="entry name" value="GNAT_dom"/>
</dbReference>
<keyword evidence="3" id="KW-1185">Reference proteome</keyword>
<dbReference type="Proteomes" id="UP000812013">
    <property type="component" value="Unassembled WGS sequence"/>
</dbReference>
<evidence type="ECO:0000313" key="2">
    <source>
        <dbReference type="EMBL" id="MBW5481744.1"/>
    </source>
</evidence>
<feature type="domain" description="N-acetyltransferase" evidence="1">
    <location>
        <begin position="139"/>
        <end position="271"/>
    </location>
</feature>
<comment type="caution">
    <text evidence="2">The sequence shown here is derived from an EMBL/GenBank/DDBJ whole genome shotgun (WGS) entry which is preliminary data.</text>
</comment>
<accession>A0ABS6Z1X9</accession>
<sequence>MTILDDLERYYDSAPRAGGARAEDFGPLTLFVRQGNGWPYYARPTLGVSSRDVQAADVRRVLERQRELGVPEAFEWVAETSPSLRAAVEAAGLHVHAYPLMVLDPEAEPAAPHPEVRLVGAADPLLLSAVAVPALAFAAPGTALGEAGPAELAAKAAEPETESRRAHVSAMLDSGRTAMAAAVRDGVVLCAGQYIPVGDVAEVVGVGTLPAARRQGLALGVTAALVAEARARGARTVFLSAGDEDVARIYGRAGFRRVATALIAEPAEPAA</sequence>
<dbReference type="Pfam" id="PF00583">
    <property type="entry name" value="Acetyltransf_1"/>
    <property type="match status" value="1"/>
</dbReference>
<protein>
    <submittedName>
        <fullName evidence="2">GNAT family N-acetyltransferase</fullName>
    </submittedName>
</protein>